<accession>W7YJ49</accession>
<proteinExistence type="predicted"/>
<reference evidence="1 2" key="1">
    <citation type="journal article" date="2014" name="Genome Announc.">
        <title>Draft Genome Sequence of Cytophaga fermentans JCM 21142T, a Facultative Anaerobe Isolated from Marine Mud.</title>
        <authorList>
            <person name="Starns D."/>
            <person name="Oshima K."/>
            <person name="Suda W."/>
            <person name="Iino T."/>
            <person name="Yuki M."/>
            <person name="Inoue J."/>
            <person name="Kitamura K."/>
            <person name="Iida T."/>
            <person name="Darby A."/>
            <person name="Hattori M."/>
            <person name="Ohkuma M."/>
        </authorList>
    </citation>
    <scope>NUCLEOTIDE SEQUENCE [LARGE SCALE GENOMIC DNA]</scope>
    <source>
        <strain evidence="1 2">JCM 21142</strain>
    </source>
</reference>
<evidence type="ECO:0000313" key="1">
    <source>
        <dbReference type="EMBL" id="GAF04511.1"/>
    </source>
</evidence>
<evidence type="ECO:0000313" key="2">
    <source>
        <dbReference type="Proteomes" id="UP000019402"/>
    </source>
</evidence>
<dbReference type="Proteomes" id="UP000019402">
    <property type="component" value="Unassembled WGS sequence"/>
</dbReference>
<dbReference type="AlphaFoldDB" id="W7YJ49"/>
<dbReference type="EMBL" id="BAMD01000047">
    <property type="protein sequence ID" value="GAF04511.1"/>
    <property type="molecule type" value="Genomic_DNA"/>
</dbReference>
<protein>
    <submittedName>
        <fullName evidence="1">Uncharacterized protein</fullName>
    </submittedName>
</protein>
<keyword evidence="2" id="KW-1185">Reference proteome</keyword>
<organism evidence="1 2">
    <name type="scientific">Saccharicrinis fermentans DSM 9555 = JCM 21142</name>
    <dbReference type="NCBI Taxonomy" id="869213"/>
    <lineage>
        <taxon>Bacteria</taxon>
        <taxon>Pseudomonadati</taxon>
        <taxon>Bacteroidota</taxon>
        <taxon>Bacteroidia</taxon>
        <taxon>Marinilabiliales</taxon>
        <taxon>Marinilabiliaceae</taxon>
        <taxon>Saccharicrinis</taxon>
    </lineage>
</organism>
<name>W7YJ49_9BACT</name>
<gene>
    <name evidence="1" type="ORF">JCM21142_83219</name>
</gene>
<sequence>MGDFTKAEKIAVRYLVEWGQYGDVEFPDSIVMSYFNLLAGTEKEQREAVRNLCGHVRCLLGEEKSKEVEKELLSCIV</sequence>
<comment type="caution">
    <text evidence="1">The sequence shown here is derived from an EMBL/GenBank/DDBJ whole genome shotgun (WGS) entry which is preliminary data.</text>
</comment>